<dbReference type="RefSeq" id="WP_013658321.1">
    <property type="nucleotide sequence ID" value="NC_015275.1"/>
</dbReference>
<dbReference type="AlphaFoldDB" id="F2JR63"/>
<keyword evidence="3" id="KW-1185">Reference proteome</keyword>
<name>F2JR63_CELLD</name>
<dbReference type="STRING" id="642492.Clole_3354"/>
<sequence>MKKIRTLVLTLVIFLLLIAALFFVKLKKQEPASTSEPTSTAAATIKVIDLKMDDIKEITVADATQSLTYIPEGGAWHLQGHEEVPINEENLNYKCERILQVEASRSVDQSNLQDFGLEKPVQTVTYTLKDGNILELLIGTRTQDTTNAYVKLNTQDSPIYLVSSLIINSFVSNINDLRDTKLEEYDTAQVTGLTVKGRDIDEMQISLATEQNSLMTNYVLTTPSLNQVAVDGSVFKESVQKLPVLEAQDFIADGVTDLSPYGLDDPQLHLIINVTETDNTTKESSTRTLDYIWGNELDDGKIAFMKTGDKSVYAMDSSFLSPLLESLDPFKLSYKWIALVGIDTVKAVDLHLPDGDYHFTLDQDNTAYTLNDKAIEESKFKDLYTALIDIKADTLVTDTSIPANDQPAIYFTYTFKDGSTKSVNFYSYTNHSLLSTLNDTMTVSCSLKQFTHLEQLITEALSTLK</sequence>
<accession>F2JR63</accession>
<organism evidence="2 3">
    <name type="scientific">Cellulosilyticum lentocellum (strain ATCC 49066 / DSM 5427 / NCIMB 11756 / RHM5)</name>
    <name type="common">Clostridium lentocellum</name>
    <dbReference type="NCBI Taxonomy" id="642492"/>
    <lineage>
        <taxon>Bacteria</taxon>
        <taxon>Bacillati</taxon>
        <taxon>Bacillota</taxon>
        <taxon>Clostridia</taxon>
        <taxon>Lachnospirales</taxon>
        <taxon>Cellulosilyticaceae</taxon>
        <taxon>Cellulosilyticum</taxon>
    </lineage>
</organism>
<dbReference type="HOGENOM" id="CLU_587538_0_0_9"/>
<dbReference type="KEGG" id="cle:Clole_3354"/>
<protein>
    <recommendedName>
        <fullName evidence="1">DUF4340 domain-containing protein</fullName>
    </recommendedName>
</protein>
<evidence type="ECO:0000259" key="1">
    <source>
        <dbReference type="Pfam" id="PF14238"/>
    </source>
</evidence>
<feature type="domain" description="DUF4340" evidence="1">
    <location>
        <begin position="76"/>
        <end position="266"/>
    </location>
</feature>
<proteinExistence type="predicted"/>
<dbReference type="Proteomes" id="UP000008467">
    <property type="component" value="Chromosome"/>
</dbReference>
<dbReference type="Pfam" id="PF14238">
    <property type="entry name" value="DUF4340"/>
    <property type="match status" value="1"/>
</dbReference>
<dbReference type="EMBL" id="CP002582">
    <property type="protein sequence ID" value="ADZ85044.1"/>
    <property type="molecule type" value="Genomic_DNA"/>
</dbReference>
<dbReference type="InterPro" id="IPR025641">
    <property type="entry name" value="DUF4340"/>
</dbReference>
<evidence type="ECO:0000313" key="2">
    <source>
        <dbReference type="EMBL" id="ADZ85044.1"/>
    </source>
</evidence>
<reference evidence="2 3" key="1">
    <citation type="journal article" date="2011" name="J. Bacteriol.">
        <title>Complete genome sequence of the cellulose-degrading bacterium Cellulosilyticum lentocellum.</title>
        <authorList>
            <consortium name="US DOE Joint Genome Institute"/>
            <person name="Miller D.A."/>
            <person name="Suen G."/>
            <person name="Bruce D."/>
            <person name="Copeland A."/>
            <person name="Cheng J.F."/>
            <person name="Detter C."/>
            <person name="Goodwin L.A."/>
            <person name="Han C.S."/>
            <person name="Hauser L.J."/>
            <person name="Land M.L."/>
            <person name="Lapidus A."/>
            <person name="Lucas S."/>
            <person name="Meincke L."/>
            <person name="Pitluck S."/>
            <person name="Tapia R."/>
            <person name="Teshima H."/>
            <person name="Woyke T."/>
            <person name="Fox B.G."/>
            <person name="Angert E.R."/>
            <person name="Currie C.R."/>
        </authorList>
    </citation>
    <scope>NUCLEOTIDE SEQUENCE [LARGE SCALE GENOMIC DNA]</scope>
    <source>
        <strain evidence="3">ATCC 49066 / DSM 5427 / NCIMB 11756 / RHM5</strain>
    </source>
</reference>
<evidence type="ECO:0000313" key="3">
    <source>
        <dbReference type="Proteomes" id="UP000008467"/>
    </source>
</evidence>
<gene>
    <name evidence="2" type="ordered locus">Clole_3354</name>
</gene>